<gene>
    <name evidence="2" type="ORF">MCYG_04492</name>
</gene>
<dbReference type="InterPro" id="IPR001214">
    <property type="entry name" value="SET_dom"/>
</dbReference>
<dbReference type="RefSeq" id="XP_002846755.1">
    <property type="nucleotide sequence ID" value="XM_002846709.1"/>
</dbReference>
<dbReference type="PANTHER" id="PTHR47332">
    <property type="entry name" value="SET DOMAIN-CONTAINING PROTEIN 5"/>
    <property type="match status" value="1"/>
</dbReference>
<dbReference type="SMART" id="SM00317">
    <property type="entry name" value="SET"/>
    <property type="match status" value="1"/>
</dbReference>
<proteinExistence type="predicted"/>
<protein>
    <recommendedName>
        <fullName evidence="1">SET domain-containing protein</fullName>
    </recommendedName>
</protein>
<dbReference type="VEuPathDB" id="FungiDB:MCYG_04492"/>
<dbReference type="CDD" id="cd20071">
    <property type="entry name" value="SET_SMYD"/>
    <property type="match status" value="1"/>
</dbReference>
<feature type="domain" description="SET" evidence="1">
    <location>
        <begin position="16"/>
        <end position="163"/>
    </location>
</feature>
<dbReference type="InterPro" id="IPR046341">
    <property type="entry name" value="SET_dom_sf"/>
</dbReference>
<evidence type="ECO:0000259" key="1">
    <source>
        <dbReference type="PROSITE" id="PS50280"/>
    </source>
</evidence>
<dbReference type="eggNOG" id="KOG2084">
    <property type="taxonomic scope" value="Eukaryota"/>
</dbReference>
<accession>C5FPR8</accession>
<dbReference type="STRING" id="554155.C5FPR8"/>
<dbReference type="Pfam" id="PF00856">
    <property type="entry name" value="SET"/>
    <property type="match status" value="1"/>
</dbReference>
<dbReference type="Proteomes" id="UP000002035">
    <property type="component" value="Unassembled WGS sequence"/>
</dbReference>
<dbReference type="OMA" id="RYERHQA"/>
<dbReference type="PROSITE" id="PS50280">
    <property type="entry name" value="SET"/>
    <property type="match status" value="1"/>
</dbReference>
<dbReference type="HOGENOM" id="CLU_064547_0_0_1"/>
<dbReference type="GeneID" id="9229869"/>
<dbReference type="OrthoDB" id="265717at2759"/>
<name>C5FPR8_ARTOC</name>
<evidence type="ECO:0000313" key="2">
    <source>
        <dbReference type="EMBL" id="EEQ31673.1"/>
    </source>
</evidence>
<dbReference type="Gene3D" id="2.170.270.10">
    <property type="entry name" value="SET domain"/>
    <property type="match status" value="1"/>
</dbReference>
<dbReference type="EMBL" id="DS995704">
    <property type="protein sequence ID" value="EEQ31673.1"/>
    <property type="molecule type" value="Genomic_DNA"/>
</dbReference>
<dbReference type="InterPro" id="IPR053185">
    <property type="entry name" value="SET_domain_protein"/>
</dbReference>
<dbReference type="SUPFAM" id="SSF82199">
    <property type="entry name" value="SET domain"/>
    <property type="match status" value="1"/>
</dbReference>
<reference evidence="3" key="1">
    <citation type="journal article" date="2012" name="MBio">
        <title>Comparative genome analysis of Trichophyton rubrum and related dermatophytes reveals candidate genes involved in infection.</title>
        <authorList>
            <person name="Martinez D.A."/>
            <person name="Oliver B.G."/>
            <person name="Graeser Y."/>
            <person name="Goldberg J.M."/>
            <person name="Li W."/>
            <person name="Martinez-Rossi N.M."/>
            <person name="Monod M."/>
            <person name="Shelest E."/>
            <person name="Barton R.C."/>
            <person name="Birch E."/>
            <person name="Brakhage A.A."/>
            <person name="Chen Z."/>
            <person name="Gurr S.J."/>
            <person name="Heiman D."/>
            <person name="Heitman J."/>
            <person name="Kosti I."/>
            <person name="Rossi A."/>
            <person name="Saif S."/>
            <person name="Samalova M."/>
            <person name="Saunders C.W."/>
            <person name="Shea T."/>
            <person name="Summerbell R.C."/>
            <person name="Xu J."/>
            <person name="Young S."/>
            <person name="Zeng Q."/>
            <person name="Birren B.W."/>
            <person name="Cuomo C.A."/>
            <person name="White T.C."/>
        </authorList>
    </citation>
    <scope>NUCLEOTIDE SEQUENCE [LARGE SCALE GENOMIC DNA]</scope>
    <source>
        <strain evidence="3">ATCC MYA-4605 / CBS 113480</strain>
    </source>
</reference>
<dbReference type="PANTHER" id="PTHR47332:SF4">
    <property type="entry name" value="SET DOMAIN-CONTAINING PROTEIN 5"/>
    <property type="match status" value="1"/>
</dbReference>
<dbReference type="AlphaFoldDB" id="C5FPR8"/>
<evidence type="ECO:0000313" key="3">
    <source>
        <dbReference type="Proteomes" id="UP000002035"/>
    </source>
</evidence>
<organism evidence="2 3">
    <name type="scientific">Arthroderma otae (strain ATCC MYA-4605 / CBS 113480)</name>
    <name type="common">Microsporum canis</name>
    <dbReference type="NCBI Taxonomy" id="554155"/>
    <lineage>
        <taxon>Eukaryota</taxon>
        <taxon>Fungi</taxon>
        <taxon>Dikarya</taxon>
        <taxon>Ascomycota</taxon>
        <taxon>Pezizomycotina</taxon>
        <taxon>Eurotiomycetes</taxon>
        <taxon>Eurotiomycetidae</taxon>
        <taxon>Onygenales</taxon>
        <taxon>Arthrodermataceae</taxon>
        <taxon>Microsporum</taxon>
    </lineage>
</organism>
<sequence length="337" mass="38338">MPAQHPYLKLKLPENAPFVLKPSPGKGWGVFATKDLKKGELILREDPLFVIRKPIDKSIDLAVLAGFQRLKPADRQQFLCLRENSSKIYTNMTDAFYGNNMTVSSVVKLKDSEHPARGMFILQPRFNHSCVANCKAPFDGKECISTYAIRDVAAGEELTICYDGSLTFYPAKDRHDALGFVCDCPACLPGTGFQKLSEARRTLLRGLMYLQDGEDIDRKKHSPGSSIIMDPKLKKAAEQSRITLANRFIYQLLVLFLLEEEGMLDIYTLKSLRRRLDRTVNLFQEERNARIARLAMRRKTWLRKFLTAFKLYGQEDGADFFASMYFGKKGGTHTVFV</sequence>
<keyword evidence="3" id="KW-1185">Reference proteome</keyword>